<dbReference type="InterPro" id="IPR020904">
    <property type="entry name" value="Sc_DH/Rdtase_CS"/>
</dbReference>
<dbReference type="SUPFAM" id="SSF51735">
    <property type="entry name" value="NAD(P)-binding Rossmann-fold domains"/>
    <property type="match status" value="1"/>
</dbReference>
<proteinExistence type="inferred from homology"/>
<dbReference type="Pfam" id="PF00106">
    <property type="entry name" value="adh_short"/>
    <property type="match status" value="1"/>
</dbReference>
<dbReference type="InterPro" id="IPR036291">
    <property type="entry name" value="NAD(P)-bd_dom_sf"/>
</dbReference>
<dbReference type="PRINTS" id="PR00080">
    <property type="entry name" value="SDRFAMILY"/>
</dbReference>
<comment type="similarity">
    <text evidence="1 3">Belongs to the short-chain dehydrogenases/reductases (SDR) family.</text>
</comment>
<evidence type="ECO:0000256" key="2">
    <source>
        <dbReference type="ARBA" id="ARBA00023002"/>
    </source>
</evidence>
<name>A0ABZ2K2C3_9BACT</name>
<dbReference type="CDD" id="cd05233">
    <property type="entry name" value="SDR_c"/>
    <property type="match status" value="1"/>
</dbReference>
<gene>
    <name evidence="5" type="ORF">LZC95_34255</name>
</gene>
<keyword evidence="6" id="KW-1185">Reference proteome</keyword>
<accession>A0ABZ2K2C3</accession>
<dbReference type="SMART" id="SM00822">
    <property type="entry name" value="PKS_KR"/>
    <property type="match status" value="1"/>
</dbReference>
<evidence type="ECO:0000256" key="3">
    <source>
        <dbReference type="RuleBase" id="RU000363"/>
    </source>
</evidence>
<dbReference type="PROSITE" id="PS00061">
    <property type="entry name" value="ADH_SHORT"/>
    <property type="match status" value="1"/>
</dbReference>
<evidence type="ECO:0000256" key="1">
    <source>
        <dbReference type="ARBA" id="ARBA00006484"/>
    </source>
</evidence>
<dbReference type="EMBL" id="CP089982">
    <property type="protein sequence ID" value="WXA91508.1"/>
    <property type="molecule type" value="Genomic_DNA"/>
</dbReference>
<dbReference type="Proteomes" id="UP001379533">
    <property type="component" value="Chromosome"/>
</dbReference>
<keyword evidence="2" id="KW-0560">Oxidoreductase</keyword>
<reference evidence="5 6" key="1">
    <citation type="submission" date="2021-12" db="EMBL/GenBank/DDBJ databases">
        <title>Discovery of the Pendulisporaceae a myxobacterial family with distinct sporulation behavior and unique specialized metabolism.</title>
        <authorList>
            <person name="Garcia R."/>
            <person name="Popoff A."/>
            <person name="Bader C.D."/>
            <person name="Loehr J."/>
            <person name="Walesch S."/>
            <person name="Walt C."/>
            <person name="Boldt J."/>
            <person name="Bunk B."/>
            <person name="Haeckl F.J.F.P.J."/>
            <person name="Gunesch A.P."/>
            <person name="Birkelbach J."/>
            <person name="Nuebel U."/>
            <person name="Pietschmann T."/>
            <person name="Bach T."/>
            <person name="Mueller R."/>
        </authorList>
    </citation>
    <scope>NUCLEOTIDE SEQUENCE [LARGE SCALE GENOMIC DNA]</scope>
    <source>
        <strain evidence="5 6">MSr12523</strain>
    </source>
</reference>
<dbReference type="RefSeq" id="WP_394842128.1">
    <property type="nucleotide sequence ID" value="NZ_CP089982.1"/>
</dbReference>
<organism evidence="5 6">
    <name type="scientific">Pendulispora brunnea</name>
    <dbReference type="NCBI Taxonomy" id="2905690"/>
    <lineage>
        <taxon>Bacteria</taxon>
        <taxon>Pseudomonadati</taxon>
        <taxon>Myxococcota</taxon>
        <taxon>Myxococcia</taxon>
        <taxon>Myxococcales</taxon>
        <taxon>Sorangiineae</taxon>
        <taxon>Pendulisporaceae</taxon>
        <taxon>Pendulispora</taxon>
    </lineage>
</organism>
<evidence type="ECO:0000313" key="6">
    <source>
        <dbReference type="Proteomes" id="UP001379533"/>
    </source>
</evidence>
<sequence>MPNDMLEGAVSLVTGGAQGIGWAIAQAFADHGARVHVCDISEAAIARAQASLVEAPWGSRITIHRCDVSQRNEVERLIETIVARDGRIDVLVNNAAFIRCKPIDELTIDEAEASMRVAYNGMVYTVKSVLPAMRARGSGYVVNLGSSAGRIQLGQTSTAYAATKAAIEAYTRELQVELEGSGVSAILIRPGAVAGTTFFGEHVPWSRMPRASDFIPVLLPPNVAEAVVHAIQRRQLVMDVPSYLPWVYLFFDLAPRLFRRLLAVGGGSQRDHGAAAWRYEGNDREVRR</sequence>
<dbReference type="PRINTS" id="PR00081">
    <property type="entry name" value="GDHRDH"/>
</dbReference>
<evidence type="ECO:0000313" key="5">
    <source>
        <dbReference type="EMBL" id="WXA91508.1"/>
    </source>
</evidence>
<dbReference type="PANTHER" id="PTHR44196:SF1">
    <property type="entry name" value="DEHYDROGENASE_REDUCTASE SDR FAMILY MEMBER 7B"/>
    <property type="match status" value="1"/>
</dbReference>
<feature type="domain" description="Ketoreductase" evidence="4">
    <location>
        <begin position="9"/>
        <end position="196"/>
    </location>
</feature>
<protein>
    <submittedName>
        <fullName evidence="5">SDR family oxidoreductase</fullName>
    </submittedName>
</protein>
<dbReference type="PANTHER" id="PTHR44196">
    <property type="entry name" value="DEHYDROGENASE/REDUCTASE SDR FAMILY MEMBER 7B"/>
    <property type="match status" value="1"/>
</dbReference>
<evidence type="ECO:0000259" key="4">
    <source>
        <dbReference type="SMART" id="SM00822"/>
    </source>
</evidence>
<dbReference type="InterPro" id="IPR057326">
    <property type="entry name" value="KR_dom"/>
</dbReference>
<dbReference type="InterPro" id="IPR002347">
    <property type="entry name" value="SDR_fam"/>
</dbReference>
<dbReference type="Gene3D" id="3.40.50.720">
    <property type="entry name" value="NAD(P)-binding Rossmann-like Domain"/>
    <property type="match status" value="1"/>
</dbReference>